<feature type="repeat" description="ANK" evidence="4">
    <location>
        <begin position="149"/>
        <end position="183"/>
    </location>
</feature>
<dbReference type="Proteomes" id="UP000747542">
    <property type="component" value="Unassembled WGS sequence"/>
</dbReference>
<feature type="repeat" description="ANK" evidence="4">
    <location>
        <begin position="116"/>
        <end position="148"/>
    </location>
</feature>
<proteinExistence type="inferred from homology"/>
<dbReference type="PROSITE" id="PS50297">
    <property type="entry name" value="ANK_REP_REGION"/>
    <property type="match status" value="4"/>
</dbReference>
<evidence type="ECO:0000313" key="6">
    <source>
        <dbReference type="EMBL" id="KAG7167467.1"/>
    </source>
</evidence>
<dbReference type="InterPro" id="IPR051573">
    <property type="entry name" value="Ankyrin-SOCS_box_domain"/>
</dbReference>
<evidence type="ECO:0000256" key="4">
    <source>
        <dbReference type="PROSITE-ProRule" id="PRU00023"/>
    </source>
</evidence>
<dbReference type="PANTHER" id="PTHR24136">
    <property type="entry name" value="SOWAH (DROSOPHILA) HOMOLOG"/>
    <property type="match status" value="1"/>
</dbReference>
<evidence type="ECO:0000256" key="2">
    <source>
        <dbReference type="ARBA" id="ARBA00022737"/>
    </source>
</evidence>
<keyword evidence="7" id="KW-1185">Reference proteome</keyword>
<organism evidence="6 7">
    <name type="scientific">Homarus americanus</name>
    <name type="common">American lobster</name>
    <dbReference type="NCBI Taxonomy" id="6706"/>
    <lineage>
        <taxon>Eukaryota</taxon>
        <taxon>Metazoa</taxon>
        <taxon>Ecdysozoa</taxon>
        <taxon>Arthropoda</taxon>
        <taxon>Crustacea</taxon>
        <taxon>Multicrustacea</taxon>
        <taxon>Malacostraca</taxon>
        <taxon>Eumalacostraca</taxon>
        <taxon>Eucarida</taxon>
        <taxon>Decapoda</taxon>
        <taxon>Pleocyemata</taxon>
        <taxon>Astacidea</taxon>
        <taxon>Nephropoidea</taxon>
        <taxon>Nephropidae</taxon>
        <taxon>Homarus</taxon>
    </lineage>
</organism>
<dbReference type="PROSITE" id="PS50225">
    <property type="entry name" value="SOCS"/>
    <property type="match status" value="1"/>
</dbReference>
<dbReference type="GO" id="GO:0016567">
    <property type="term" value="P:protein ubiquitination"/>
    <property type="evidence" value="ECO:0007669"/>
    <property type="project" value="TreeGrafter"/>
</dbReference>
<dbReference type="InterPro" id="IPR002110">
    <property type="entry name" value="Ankyrin_rpt"/>
</dbReference>
<dbReference type="GO" id="GO:0045732">
    <property type="term" value="P:positive regulation of protein catabolic process"/>
    <property type="evidence" value="ECO:0007669"/>
    <property type="project" value="TreeGrafter"/>
</dbReference>
<evidence type="ECO:0000256" key="1">
    <source>
        <dbReference type="ARBA" id="ARBA00005949"/>
    </source>
</evidence>
<evidence type="ECO:0000256" key="3">
    <source>
        <dbReference type="ARBA" id="ARBA00023043"/>
    </source>
</evidence>
<dbReference type="PROSITE" id="PS50088">
    <property type="entry name" value="ANK_REPEAT"/>
    <property type="match status" value="5"/>
</dbReference>
<dbReference type="Pfam" id="PF00023">
    <property type="entry name" value="Ank"/>
    <property type="match status" value="1"/>
</dbReference>
<dbReference type="InterPro" id="IPR001496">
    <property type="entry name" value="SOCS_box"/>
</dbReference>
<keyword evidence="3 4" id="KW-0040">ANK repeat</keyword>
<dbReference type="Pfam" id="PF12796">
    <property type="entry name" value="Ank_2"/>
    <property type="match status" value="2"/>
</dbReference>
<comment type="caution">
    <text evidence="6">The sequence shown here is derived from an EMBL/GenBank/DDBJ whole genome shotgun (WGS) entry which is preliminary data.</text>
</comment>
<dbReference type="SMART" id="SM00969">
    <property type="entry name" value="SOCS_box"/>
    <property type="match status" value="1"/>
</dbReference>
<dbReference type="OrthoDB" id="6332692at2759"/>
<feature type="repeat" description="ANK" evidence="4">
    <location>
        <begin position="49"/>
        <end position="74"/>
    </location>
</feature>
<comment type="similarity">
    <text evidence="1">Belongs to the ankyrin SOCS box (ASB) family.</text>
</comment>
<evidence type="ECO:0000259" key="5">
    <source>
        <dbReference type="PROSITE" id="PS50225"/>
    </source>
</evidence>
<keyword evidence="2" id="KW-0677">Repeat</keyword>
<name>A0A8J5MXX1_HOMAM</name>
<accession>A0A8J5MXX1</accession>
<sequence>MAAGPVLDSLYTSRWIQMFPLHNAVASRNFKEVQNLVAEGHDINEQHFDRVTPLHMACLTGDVEITDFLLQKGAWLAINAQSIDNSTPLCDACASGSVECVNMLLRRGAIVNPPLLLSTPLHEAALRGHTDIVSVLIIAGAKLNVNDLHYGTPLHATCSMQSPSIACIRYLLKSGASVNAIKNHTTPLHIICMYSKSEEAAQLLLAYGANVYLKDNLGRTARDLAWRSSALVNLLAAHERDPRPLTQCCRLAIRSYLGPSRLQLINKLEAPRILIGFLQ</sequence>
<feature type="repeat" description="ANK" evidence="4">
    <location>
        <begin position="183"/>
        <end position="216"/>
    </location>
</feature>
<dbReference type="PANTHER" id="PTHR24136:SF53">
    <property type="entry name" value="ANKYRIN REPEAT AND SOCS BOX CONTAINING 13"/>
    <property type="match status" value="1"/>
</dbReference>
<reference evidence="6" key="1">
    <citation type="journal article" date="2021" name="Sci. Adv.">
        <title>The American lobster genome reveals insights on longevity, neural, and immune adaptations.</title>
        <authorList>
            <person name="Polinski J.M."/>
            <person name="Zimin A.V."/>
            <person name="Clark K.F."/>
            <person name="Kohn A.B."/>
            <person name="Sadowski N."/>
            <person name="Timp W."/>
            <person name="Ptitsyn A."/>
            <person name="Khanna P."/>
            <person name="Romanova D.Y."/>
            <person name="Williams P."/>
            <person name="Greenwood S.J."/>
            <person name="Moroz L.L."/>
            <person name="Walt D.R."/>
            <person name="Bodnar A.G."/>
        </authorList>
    </citation>
    <scope>NUCLEOTIDE SEQUENCE</scope>
    <source>
        <strain evidence="6">GMGI-L3</strain>
    </source>
</reference>
<evidence type="ECO:0000313" key="7">
    <source>
        <dbReference type="Proteomes" id="UP000747542"/>
    </source>
</evidence>
<feature type="repeat" description="ANK" evidence="4">
    <location>
        <begin position="84"/>
        <end position="112"/>
    </location>
</feature>
<gene>
    <name evidence="6" type="primary">Asb13-L</name>
    <name evidence="6" type="ORF">Hamer_G012929</name>
</gene>
<dbReference type="AlphaFoldDB" id="A0A8J5MXX1"/>
<feature type="domain" description="SOCS box" evidence="5">
    <location>
        <begin position="230"/>
        <end position="279"/>
    </location>
</feature>
<protein>
    <submittedName>
        <fullName evidence="6">Ankyrin repeat and SOCS box protein 13-like</fullName>
    </submittedName>
</protein>
<dbReference type="SMART" id="SM00248">
    <property type="entry name" value="ANK"/>
    <property type="match status" value="6"/>
</dbReference>
<dbReference type="Pfam" id="PF07525">
    <property type="entry name" value="SOCS_box"/>
    <property type="match status" value="1"/>
</dbReference>
<dbReference type="EMBL" id="JAHLQT010021643">
    <property type="protein sequence ID" value="KAG7167467.1"/>
    <property type="molecule type" value="Genomic_DNA"/>
</dbReference>